<protein>
    <recommendedName>
        <fullName evidence="4">Secreted protein</fullName>
    </recommendedName>
</protein>
<evidence type="ECO:0000256" key="1">
    <source>
        <dbReference type="SAM" id="SignalP"/>
    </source>
</evidence>
<dbReference type="RefSeq" id="WP_182253583.1">
    <property type="nucleotide sequence ID" value="NZ_CP043732.1"/>
</dbReference>
<gene>
    <name evidence="2" type="ORF">FVO59_00160</name>
</gene>
<reference evidence="2 3" key="1">
    <citation type="journal article" date="2020" name="Front. Microbiol.">
        <title>Design of Bacterial Strain-Specific qPCR Assays Using NGS Data and Publicly Available Resources and Its Application to Track Biocontrol Strains.</title>
        <authorList>
            <person name="Hernandez I."/>
            <person name="Sant C."/>
            <person name="Martinez R."/>
            <person name="Fernandez C."/>
        </authorList>
    </citation>
    <scope>NUCLEOTIDE SEQUENCE [LARGE SCALE GENOMIC DNA]</scope>
    <source>
        <strain evidence="2 3">B24</strain>
    </source>
</reference>
<organism evidence="2 3">
    <name type="scientific">Microbacterium esteraromaticum</name>
    <dbReference type="NCBI Taxonomy" id="57043"/>
    <lineage>
        <taxon>Bacteria</taxon>
        <taxon>Bacillati</taxon>
        <taxon>Actinomycetota</taxon>
        <taxon>Actinomycetes</taxon>
        <taxon>Micrococcales</taxon>
        <taxon>Microbacteriaceae</taxon>
        <taxon>Microbacterium</taxon>
    </lineage>
</organism>
<feature type="signal peptide" evidence="1">
    <location>
        <begin position="1"/>
        <end position="19"/>
    </location>
</feature>
<dbReference type="EMBL" id="CP043732">
    <property type="protein sequence ID" value="QMU95791.1"/>
    <property type="molecule type" value="Genomic_DNA"/>
</dbReference>
<sequence>MRRLPAVLGIVLAGSIATACAPSFVDACPAIGYIAALQVDASAIPEAAWVQLCDGAICSPGFGEEESVDTQIGVSSQDGVWGFAFLAREPVEHASIRVFGADGALIQETEHNVEWTHSTARCGGPSTADTVMLQRLVS</sequence>
<proteinExistence type="predicted"/>
<dbReference type="AlphaFoldDB" id="A0A7D7WCC0"/>
<dbReference type="PROSITE" id="PS51257">
    <property type="entry name" value="PROKAR_LIPOPROTEIN"/>
    <property type="match status" value="1"/>
</dbReference>
<evidence type="ECO:0000313" key="2">
    <source>
        <dbReference type="EMBL" id="QMU95791.1"/>
    </source>
</evidence>
<accession>A0A7D7WCC0</accession>
<dbReference type="Proteomes" id="UP000515708">
    <property type="component" value="Chromosome"/>
</dbReference>
<evidence type="ECO:0000313" key="3">
    <source>
        <dbReference type="Proteomes" id="UP000515708"/>
    </source>
</evidence>
<feature type="chain" id="PRO_5039034731" description="Secreted protein" evidence="1">
    <location>
        <begin position="20"/>
        <end position="138"/>
    </location>
</feature>
<name>A0A7D7WCC0_9MICO</name>
<evidence type="ECO:0008006" key="4">
    <source>
        <dbReference type="Google" id="ProtNLM"/>
    </source>
</evidence>
<keyword evidence="1" id="KW-0732">Signal</keyword>